<dbReference type="AlphaFoldDB" id="A0A1B6BZU2"/>
<dbReference type="SMART" id="SM00442">
    <property type="entry name" value="FGF"/>
    <property type="match status" value="1"/>
</dbReference>
<evidence type="ECO:0000256" key="1">
    <source>
        <dbReference type="ARBA" id="ARBA00007936"/>
    </source>
</evidence>
<gene>
    <name evidence="3" type="ORF">g.25174</name>
    <name evidence="4" type="ORF">g.25176</name>
</gene>
<dbReference type="PANTHER" id="PTHR11486">
    <property type="entry name" value="FIBROBLAST GROWTH FACTOR"/>
    <property type="match status" value="1"/>
</dbReference>
<sequence length="219" mass="25256">MRLTLYTLPKLAVSAKLLCLLMVVICGAVPSMVRSVRLYNDCAGRYVRADTRGRVFADADESDKFQNLTIRSTDFSLKLTIFGEESKRYLCFNKKWKIVGSLRDRGPMCQFYEEMAQNGYSRFRSAADKKHFLGFNRRGRPLKGSPQVKSPNPKCLNFLKFDAEFSIPDFNAKMAEGGVINHSLYRERLLFFPNRPRTTSEPSQPTHRLRHNRKKYGNP</sequence>
<accession>A0A1B6BZU2</accession>
<proteinExistence type="inferred from homology"/>
<feature type="compositionally biased region" description="Polar residues" evidence="2">
    <location>
        <begin position="196"/>
        <end position="206"/>
    </location>
</feature>
<dbReference type="EMBL" id="GEDC01019468">
    <property type="protein sequence ID" value="JAS17830.1"/>
    <property type="molecule type" value="Transcribed_RNA"/>
</dbReference>
<feature type="region of interest" description="Disordered" evidence="2">
    <location>
        <begin position="194"/>
        <end position="219"/>
    </location>
</feature>
<dbReference type="GO" id="GO:0008083">
    <property type="term" value="F:growth factor activity"/>
    <property type="evidence" value="ECO:0007669"/>
    <property type="project" value="InterPro"/>
</dbReference>
<dbReference type="Pfam" id="PF00167">
    <property type="entry name" value="FGF"/>
    <property type="match status" value="1"/>
</dbReference>
<dbReference type="EMBL" id="GEDC01030511">
    <property type="protein sequence ID" value="JAS06787.1"/>
    <property type="molecule type" value="Transcribed_RNA"/>
</dbReference>
<dbReference type="SUPFAM" id="SSF50353">
    <property type="entry name" value="Cytokine"/>
    <property type="match status" value="1"/>
</dbReference>
<name>A0A1B6BZU2_9HEMI</name>
<evidence type="ECO:0000313" key="4">
    <source>
        <dbReference type="EMBL" id="JAS17830.1"/>
    </source>
</evidence>
<evidence type="ECO:0000313" key="3">
    <source>
        <dbReference type="EMBL" id="JAS06787.1"/>
    </source>
</evidence>
<protein>
    <recommendedName>
        <fullName evidence="5">Fibroblast growth factor</fullName>
    </recommendedName>
</protein>
<dbReference type="InterPro" id="IPR008996">
    <property type="entry name" value="IL1/FGF"/>
</dbReference>
<evidence type="ECO:0008006" key="5">
    <source>
        <dbReference type="Google" id="ProtNLM"/>
    </source>
</evidence>
<organism evidence="3">
    <name type="scientific">Clastoptera arizonana</name>
    <name type="common">Arizona spittle bug</name>
    <dbReference type="NCBI Taxonomy" id="38151"/>
    <lineage>
        <taxon>Eukaryota</taxon>
        <taxon>Metazoa</taxon>
        <taxon>Ecdysozoa</taxon>
        <taxon>Arthropoda</taxon>
        <taxon>Hexapoda</taxon>
        <taxon>Insecta</taxon>
        <taxon>Pterygota</taxon>
        <taxon>Neoptera</taxon>
        <taxon>Paraneoptera</taxon>
        <taxon>Hemiptera</taxon>
        <taxon>Auchenorrhyncha</taxon>
        <taxon>Cercopoidea</taxon>
        <taxon>Clastopteridae</taxon>
        <taxon>Clastoptera</taxon>
    </lineage>
</organism>
<feature type="compositionally biased region" description="Basic residues" evidence="2">
    <location>
        <begin position="207"/>
        <end position="219"/>
    </location>
</feature>
<comment type="similarity">
    <text evidence="1">Belongs to the heparin-binding growth factors family.</text>
</comment>
<dbReference type="CDD" id="cd23307">
    <property type="entry name" value="beta-trefoil_FGF8-like"/>
    <property type="match status" value="1"/>
</dbReference>
<evidence type="ECO:0000256" key="2">
    <source>
        <dbReference type="SAM" id="MobiDB-lite"/>
    </source>
</evidence>
<reference evidence="3" key="1">
    <citation type="submission" date="2015-12" db="EMBL/GenBank/DDBJ databases">
        <title>De novo transcriptome assembly of four potential Pierce s Disease insect vectors from Arizona vineyards.</title>
        <authorList>
            <person name="Tassone E.E."/>
        </authorList>
    </citation>
    <scope>NUCLEOTIDE SEQUENCE</scope>
</reference>
<dbReference type="Gene3D" id="2.80.10.50">
    <property type="match status" value="1"/>
</dbReference>
<dbReference type="InterPro" id="IPR002209">
    <property type="entry name" value="Fibroblast_GF_fam"/>
</dbReference>